<feature type="domain" description="ACB" evidence="2">
    <location>
        <begin position="4"/>
        <end position="88"/>
    </location>
</feature>
<dbReference type="Gene3D" id="1.20.80.10">
    <property type="match status" value="1"/>
</dbReference>
<dbReference type="InterPro" id="IPR000582">
    <property type="entry name" value="Acyl-CoA-binding_protein"/>
</dbReference>
<dbReference type="STRING" id="489703.SAMN04488038_10327"/>
<evidence type="ECO:0000259" key="2">
    <source>
        <dbReference type="PROSITE" id="PS51228"/>
    </source>
</evidence>
<dbReference type="PRINTS" id="PR00689">
    <property type="entry name" value="ACOABINDINGP"/>
</dbReference>
<name>A0A1H9CGA4_9GAMM</name>
<dbReference type="EMBL" id="FOFS01000003">
    <property type="protein sequence ID" value="SEP99658.1"/>
    <property type="molecule type" value="Genomic_DNA"/>
</dbReference>
<dbReference type="SUPFAM" id="SSF47027">
    <property type="entry name" value="Acyl-CoA binding protein"/>
    <property type="match status" value="1"/>
</dbReference>
<dbReference type="AlphaFoldDB" id="A0A1H9CGA4"/>
<reference evidence="3 4" key="1">
    <citation type="submission" date="2016-10" db="EMBL/GenBank/DDBJ databases">
        <authorList>
            <person name="de Groot N.N."/>
        </authorList>
    </citation>
    <scope>NUCLEOTIDE SEQUENCE [LARGE SCALE GENOMIC DNA]</scope>
    <source>
        <strain evidence="3 4">DSM 25927</strain>
    </source>
</reference>
<sequence>MADLKADFAKAQTEVKTLTKRPGNDDMLFLYAHYKQAADGDVKGSRPGMLDMVGRAKYDAWAKLKGVKADDAMKKYIDKVAALLKTHK</sequence>
<dbReference type="GO" id="GO:0000062">
    <property type="term" value="F:fatty-acyl-CoA binding"/>
    <property type="evidence" value="ECO:0007669"/>
    <property type="project" value="InterPro"/>
</dbReference>
<dbReference type="Pfam" id="PF00887">
    <property type="entry name" value="ACBP"/>
    <property type="match status" value="1"/>
</dbReference>
<dbReference type="PANTHER" id="PTHR23310">
    <property type="entry name" value="ACYL-COA-BINDING PROTEIN, ACBP"/>
    <property type="match status" value="1"/>
</dbReference>
<organism evidence="3 4">
    <name type="scientific">Solimonas aquatica</name>
    <dbReference type="NCBI Taxonomy" id="489703"/>
    <lineage>
        <taxon>Bacteria</taxon>
        <taxon>Pseudomonadati</taxon>
        <taxon>Pseudomonadota</taxon>
        <taxon>Gammaproteobacteria</taxon>
        <taxon>Nevskiales</taxon>
        <taxon>Nevskiaceae</taxon>
        <taxon>Solimonas</taxon>
    </lineage>
</organism>
<evidence type="ECO:0000313" key="3">
    <source>
        <dbReference type="EMBL" id="SEP99658.1"/>
    </source>
</evidence>
<dbReference type="PROSITE" id="PS51228">
    <property type="entry name" value="ACB_2"/>
    <property type="match status" value="1"/>
</dbReference>
<evidence type="ECO:0000313" key="4">
    <source>
        <dbReference type="Proteomes" id="UP000199233"/>
    </source>
</evidence>
<dbReference type="InterPro" id="IPR014352">
    <property type="entry name" value="FERM/acyl-CoA-bd_prot_sf"/>
</dbReference>
<dbReference type="Proteomes" id="UP000199233">
    <property type="component" value="Unassembled WGS sequence"/>
</dbReference>
<gene>
    <name evidence="3" type="ORF">SAMN04488038_10327</name>
</gene>
<proteinExistence type="predicted"/>
<keyword evidence="1" id="KW-0446">Lipid-binding</keyword>
<keyword evidence="4" id="KW-1185">Reference proteome</keyword>
<dbReference type="RefSeq" id="WP_093282532.1">
    <property type="nucleotide sequence ID" value="NZ_FOFS01000003.1"/>
</dbReference>
<dbReference type="OrthoDB" id="5625302at2"/>
<evidence type="ECO:0000256" key="1">
    <source>
        <dbReference type="ARBA" id="ARBA00023121"/>
    </source>
</evidence>
<protein>
    <submittedName>
        <fullName evidence="3">Acyl-CoA-binding protein</fullName>
    </submittedName>
</protein>
<accession>A0A1H9CGA4</accession>
<dbReference type="InterPro" id="IPR035984">
    <property type="entry name" value="Acyl-CoA-binding_sf"/>
</dbReference>
<dbReference type="GO" id="GO:0006631">
    <property type="term" value="P:fatty acid metabolic process"/>
    <property type="evidence" value="ECO:0007669"/>
    <property type="project" value="TreeGrafter"/>
</dbReference>
<dbReference type="PANTHER" id="PTHR23310:SF62">
    <property type="entry name" value="ACYL-COA BINDING PROTEIN 1, ISOFORM A"/>
    <property type="match status" value="1"/>
</dbReference>